<feature type="transmembrane region" description="Helical" evidence="1">
    <location>
        <begin position="229"/>
        <end position="248"/>
    </location>
</feature>
<evidence type="ECO:0000313" key="3">
    <source>
        <dbReference type="Proteomes" id="UP000784880"/>
    </source>
</evidence>
<dbReference type="InterPro" id="IPR047928">
    <property type="entry name" value="Perm_prefix_1"/>
</dbReference>
<feature type="transmembrane region" description="Helical" evidence="1">
    <location>
        <begin position="136"/>
        <end position="155"/>
    </location>
</feature>
<keyword evidence="1" id="KW-0812">Transmembrane</keyword>
<keyword evidence="1" id="KW-0472">Membrane</keyword>
<evidence type="ECO:0000256" key="1">
    <source>
        <dbReference type="SAM" id="Phobius"/>
    </source>
</evidence>
<feature type="transmembrane region" description="Helical" evidence="1">
    <location>
        <begin position="260"/>
        <end position="281"/>
    </location>
</feature>
<keyword evidence="3" id="KW-1185">Reference proteome</keyword>
<proteinExistence type="predicted"/>
<gene>
    <name evidence="2" type="ORF">KS419_10540</name>
</gene>
<sequence>MNLFQQYIENCLNEVECPKEEREDIREELKTHLMESKQTYLEEGYTEKEAEQRTLVDFGVDIKIGKQLQQSMYPFRILMFYCLGIGSLLFTTVTFLLTTSILGSAPFIWLLFSLVIGSCLTLYAMNPSFIGDRKIIVNGTLGSLLISLIFGMLQLSTMGGAIGTTLYLLALPLFVLAIIMIYYTTLINTSPNINKVNWKKGIHLINISIGFIILTYAGFLIWGTLAFGFYYRIVLIAIVGIFGWAVSYWIQFKTIDKYPLVTVCCALFTVIAGTFPIYSLFMPIH</sequence>
<name>A0ABS6JG44_9BACI</name>
<evidence type="ECO:0000313" key="2">
    <source>
        <dbReference type="EMBL" id="MBU9712179.1"/>
    </source>
</evidence>
<reference evidence="2 3" key="1">
    <citation type="submission" date="2021-06" db="EMBL/GenBank/DDBJ databases">
        <title>Bacillus sp. RD4P76, an endophyte from a halophyte.</title>
        <authorList>
            <person name="Sun J.-Q."/>
        </authorList>
    </citation>
    <scope>NUCLEOTIDE SEQUENCE [LARGE SCALE GENOMIC DNA]</scope>
    <source>
        <strain evidence="2 3">CGMCC 1.15917</strain>
    </source>
</reference>
<dbReference type="NCBIfam" id="NF038403">
    <property type="entry name" value="perm_prefix_1"/>
    <property type="match status" value="1"/>
</dbReference>
<protein>
    <submittedName>
        <fullName evidence="2">Uncharacterized protein</fullName>
    </submittedName>
</protein>
<comment type="caution">
    <text evidence="2">The sequence shown here is derived from an EMBL/GenBank/DDBJ whole genome shotgun (WGS) entry which is preliminary data.</text>
</comment>
<accession>A0ABS6JG44</accession>
<dbReference type="EMBL" id="JAHQCS010000094">
    <property type="protein sequence ID" value="MBU9712179.1"/>
    <property type="molecule type" value="Genomic_DNA"/>
</dbReference>
<feature type="transmembrane region" description="Helical" evidence="1">
    <location>
        <begin position="107"/>
        <end position="124"/>
    </location>
</feature>
<keyword evidence="1" id="KW-1133">Transmembrane helix</keyword>
<dbReference type="Proteomes" id="UP000784880">
    <property type="component" value="Unassembled WGS sequence"/>
</dbReference>
<feature type="transmembrane region" description="Helical" evidence="1">
    <location>
        <begin position="161"/>
        <end position="183"/>
    </location>
</feature>
<feature type="transmembrane region" description="Helical" evidence="1">
    <location>
        <begin position="204"/>
        <end position="223"/>
    </location>
</feature>
<organism evidence="2 3">
    <name type="scientific">Evansella tamaricis</name>
    <dbReference type="NCBI Taxonomy" id="2069301"/>
    <lineage>
        <taxon>Bacteria</taxon>
        <taxon>Bacillati</taxon>
        <taxon>Bacillota</taxon>
        <taxon>Bacilli</taxon>
        <taxon>Bacillales</taxon>
        <taxon>Bacillaceae</taxon>
        <taxon>Evansella</taxon>
    </lineage>
</organism>
<dbReference type="RefSeq" id="WP_217066364.1">
    <property type="nucleotide sequence ID" value="NZ_JAHQCS010000094.1"/>
</dbReference>
<feature type="transmembrane region" description="Helical" evidence="1">
    <location>
        <begin position="78"/>
        <end position="101"/>
    </location>
</feature>